<dbReference type="Proteomes" id="UP000011715">
    <property type="component" value="Unassembled WGS sequence"/>
</dbReference>
<reference evidence="1" key="3">
    <citation type="submission" date="2011-03" db="EMBL/GenBank/DDBJ databases">
        <title>Annotation of Magnaporthe poae ATCC 64411.</title>
        <authorList>
            <person name="Ma L.-J."/>
            <person name="Dead R."/>
            <person name="Young S.K."/>
            <person name="Zeng Q."/>
            <person name="Gargeya S."/>
            <person name="Fitzgerald M."/>
            <person name="Haas B."/>
            <person name="Abouelleil A."/>
            <person name="Alvarado L."/>
            <person name="Arachchi H.M."/>
            <person name="Berlin A."/>
            <person name="Brown A."/>
            <person name="Chapman S.B."/>
            <person name="Chen Z."/>
            <person name="Dunbar C."/>
            <person name="Freedman E."/>
            <person name="Gearin G."/>
            <person name="Gellesch M."/>
            <person name="Goldberg J."/>
            <person name="Griggs A."/>
            <person name="Gujja S."/>
            <person name="Heiman D."/>
            <person name="Howarth C."/>
            <person name="Larson L."/>
            <person name="Lui A."/>
            <person name="MacDonald P.J.P."/>
            <person name="Mehta T."/>
            <person name="Montmayeur A."/>
            <person name="Murphy C."/>
            <person name="Neiman D."/>
            <person name="Pearson M."/>
            <person name="Priest M."/>
            <person name="Roberts A."/>
            <person name="Saif S."/>
            <person name="Shea T."/>
            <person name="Shenoy N."/>
            <person name="Sisk P."/>
            <person name="Stolte C."/>
            <person name="Sykes S."/>
            <person name="Yandava C."/>
            <person name="Wortman J."/>
            <person name="Nusbaum C."/>
            <person name="Birren B."/>
        </authorList>
    </citation>
    <scope>NUCLEOTIDE SEQUENCE</scope>
    <source>
        <strain evidence="1">ATCC 64411</strain>
    </source>
</reference>
<keyword evidence="3" id="KW-1185">Reference proteome</keyword>
<dbReference type="EMBL" id="ADBL01003021">
    <property type="status" value="NOT_ANNOTATED_CDS"/>
    <property type="molecule type" value="Genomic_DNA"/>
</dbReference>
<gene>
    <name evidence="1" type="ORF">MAPG_12016</name>
</gene>
<proteinExistence type="predicted"/>
<dbReference type="EnsemblFungi" id="MAPG_12016T0">
    <property type="protein sequence ID" value="MAPG_12016T0"/>
    <property type="gene ID" value="MAPG_12016"/>
</dbReference>
<reference evidence="3" key="1">
    <citation type="submission" date="2010-05" db="EMBL/GenBank/DDBJ databases">
        <title>The genome sequence of Magnaporthe poae strain ATCC 64411.</title>
        <authorList>
            <person name="Ma L.-J."/>
            <person name="Dead R."/>
            <person name="Young S."/>
            <person name="Zeng Q."/>
            <person name="Koehrsen M."/>
            <person name="Alvarado L."/>
            <person name="Berlin A."/>
            <person name="Chapman S.B."/>
            <person name="Chen Z."/>
            <person name="Freedman E."/>
            <person name="Gellesch M."/>
            <person name="Goldberg J."/>
            <person name="Griggs A."/>
            <person name="Gujja S."/>
            <person name="Heilman E.R."/>
            <person name="Heiman D."/>
            <person name="Hepburn T."/>
            <person name="Howarth C."/>
            <person name="Jen D."/>
            <person name="Larson L."/>
            <person name="Mehta T."/>
            <person name="Neiman D."/>
            <person name="Pearson M."/>
            <person name="Roberts A."/>
            <person name="Saif S."/>
            <person name="Shea T."/>
            <person name="Shenoy N."/>
            <person name="Sisk P."/>
            <person name="Stolte C."/>
            <person name="Sykes S."/>
            <person name="Walk T."/>
            <person name="White J."/>
            <person name="Yandava C."/>
            <person name="Haas B."/>
            <person name="Nusbaum C."/>
            <person name="Birren B."/>
        </authorList>
    </citation>
    <scope>NUCLEOTIDE SEQUENCE [LARGE SCALE GENOMIC DNA]</scope>
    <source>
        <strain evidence="3">ATCC 64411 / 73-15</strain>
    </source>
</reference>
<reference evidence="1" key="2">
    <citation type="submission" date="2010-05" db="EMBL/GenBank/DDBJ databases">
        <title>The Genome Sequence of Magnaporthe poae strain ATCC 64411.</title>
        <authorList>
            <consortium name="The Broad Institute Genome Sequencing Platform"/>
            <consortium name="Broad Institute Genome Sequencing Center for Infectious Disease"/>
            <person name="Ma L.-J."/>
            <person name="Dead R."/>
            <person name="Young S."/>
            <person name="Zeng Q."/>
            <person name="Koehrsen M."/>
            <person name="Alvarado L."/>
            <person name="Berlin A."/>
            <person name="Chapman S.B."/>
            <person name="Chen Z."/>
            <person name="Freedman E."/>
            <person name="Gellesch M."/>
            <person name="Goldberg J."/>
            <person name="Griggs A."/>
            <person name="Gujja S."/>
            <person name="Heilman E.R."/>
            <person name="Heiman D."/>
            <person name="Hepburn T."/>
            <person name="Howarth C."/>
            <person name="Jen D."/>
            <person name="Larson L."/>
            <person name="Mehta T."/>
            <person name="Neiman D."/>
            <person name="Pearson M."/>
            <person name="Roberts A."/>
            <person name="Saif S."/>
            <person name="Shea T."/>
            <person name="Shenoy N."/>
            <person name="Sisk P."/>
            <person name="Stolte C."/>
            <person name="Sykes S."/>
            <person name="Walk T."/>
            <person name="White J."/>
            <person name="Yandava C."/>
            <person name="Haas B."/>
            <person name="Nusbaum C."/>
            <person name="Birren B."/>
        </authorList>
    </citation>
    <scope>NUCLEOTIDE SEQUENCE</scope>
    <source>
        <strain evidence="1">ATCC 64411</strain>
    </source>
</reference>
<reference evidence="2" key="4">
    <citation type="journal article" date="2015" name="G3 (Bethesda)">
        <title>Genome sequences of three phytopathogenic species of the Magnaporthaceae family of fungi.</title>
        <authorList>
            <person name="Okagaki L.H."/>
            <person name="Nunes C.C."/>
            <person name="Sailsbery J."/>
            <person name="Clay B."/>
            <person name="Brown D."/>
            <person name="John T."/>
            <person name="Oh Y."/>
            <person name="Young N."/>
            <person name="Fitzgerald M."/>
            <person name="Haas B.J."/>
            <person name="Zeng Q."/>
            <person name="Young S."/>
            <person name="Adiconis X."/>
            <person name="Fan L."/>
            <person name="Levin J.Z."/>
            <person name="Mitchell T.K."/>
            <person name="Okubara P.A."/>
            <person name="Farman M.L."/>
            <person name="Kohn L.M."/>
            <person name="Birren B."/>
            <person name="Ma L.-J."/>
            <person name="Dean R.A."/>
        </authorList>
    </citation>
    <scope>NUCLEOTIDE SEQUENCE</scope>
    <source>
        <strain evidence="2">ATCC 64411 / 73-15</strain>
    </source>
</reference>
<reference evidence="2" key="5">
    <citation type="submission" date="2015-06" db="UniProtKB">
        <authorList>
            <consortium name="EnsemblFungi"/>
        </authorList>
    </citation>
    <scope>IDENTIFICATION</scope>
    <source>
        <strain evidence="2">ATCC 64411</strain>
    </source>
</reference>
<name>A0A0C4EGN8_MAGP6</name>
<sequence>MQRLGLLAPPAAALVVAVASRGLEQLEPALGEDEAPAGYAHDLHGAVVHVESEVVLEVPGKPGGEGPRGKLGLC</sequence>
<dbReference type="AlphaFoldDB" id="A0A0C4EGN8"/>
<dbReference type="VEuPathDB" id="FungiDB:MAPG_12016"/>
<protein>
    <submittedName>
        <fullName evidence="1 2">Uncharacterized protein</fullName>
    </submittedName>
</protein>
<organism evidence="2 3">
    <name type="scientific">Magnaporthiopsis poae (strain ATCC 64411 / 73-15)</name>
    <name type="common">Kentucky bluegrass fungus</name>
    <name type="synonym">Magnaporthe poae</name>
    <dbReference type="NCBI Taxonomy" id="644358"/>
    <lineage>
        <taxon>Eukaryota</taxon>
        <taxon>Fungi</taxon>
        <taxon>Dikarya</taxon>
        <taxon>Ascomycota</taxon>
        <taxon>Pezizomycotina</taxon>
        <taxon>Sordariomycetes</taxon>
        <taxon>Sordariomycetidae</taxon>
        <taxon>Magnaporthales</taxon>
        <taxon>Magnaporthaceae</taxon>
        <taxon>Magnaporthiopsis</taxon>
    </lineage>
</organism>
<evidence type="ECO:0000313" key="3">
    <source>
        <dbReference type="Proteomes" id="UP000011715"/>
    </source>
</evidence>
<evidence type="ECO:0000313" key="2">
    <source>
        <dbReference type="EnsemblFungi" id="MAPG_12016T0"/>
    </source>
</evidence>
<evidence type="ECO:0000313" key="1">
    <source>
        <dbReference type="EMBL" id="KLU93075.1"/>
    </source>
</evidence>
<accession>A0A0C4EGN8</accession>
<dbReference type="EMBL" id="GL877086">
    <property type="protein sequence ID" value="KLU93075.1"/>
    <property type="molecule type" value="Genomic_DNA"/>
</dbReference>